<protein>
    <submittedName>
        <fullName evidence="5">Transcriptional regulator</fullName>
    </submittedName>
</protein>
<sequence>MNTMVRAGVLTGYFEVARQIGFNPRTVLPKFGLTRTLLENRDQQILLDKAVGMLEATAQESGYMGFGLHMAELRQLADMGGVSLVLAHQRNLRDALQTTIQYRHLLNPSLALFVENAGDTVIIREEIVTDIPVPTRQATELAIGVMFRLCVTLAGTQWHPRSVNFTHDAPADQQLHRRFFRCPVVFGSEFNGIVCNASDLDLANPMADLAMAGYAQRFLETIPRASEASILMEVRKAIYLLLPMERATIEQIAQSLGMNVRTLQRRLEDAGESFSGLINGVRRDLVVRYMENPRYSVGRIAALLGYGAPSSFTRWFISQFGVAPAVWRVKKGWATTDRRLKQPH</sequence>
<reference evidence="6" key="1">
    <citation type="journal article" date="2014" name="Soil Biol. Biochem.">
        <title>Structure and function of bacterial communities in ageing soils: Insights from the Mendocino ecological staircase.</title>
        <authorList>
            <person name="Uroz S."/>
            <person name="Tech J.J."/>
            <person name="Sawaya N.A."/>
            <person name="Frey-Klett P."/>
            <person name="Leveau J.H.J."/>
        </authorList>
    </citation>
    <scope>NUCLEOTIDE SEQUENCE [LARGE SCALE GENOMIC DNA]</scope>
    <source>
        <strain evidence="6">Cal35</strain>
    </source>
</reference>
<evidence type="ECO:0000256" key="1">
    <source>
        <dbReference type="ARBA" id="ARBA00023015"/>
    </source>
</evidence>
<dbReference type="PANTHER" id="PTHR47894">
    <property type="entry name" value="HTH-TYPE TRANSCRIPTIONAL REGULATOR GADX"/>
    <property type="match status" value="1"/>
</dbReference>
<dbReference type="GO" id="GO:0005829">
    <property type="term" value="C:cytosol"/>
    <property type="evidence" value="ECO:0007669"/>
    <property type="project" value="TreeGrafter"/>
</dbReference>
<dbReference type="STRING" id="279058.LT85_2571"/>
<dbReference type="PROSITE" id="PS01124">
    <property type="entry name" value="HTH_ARAC_FAMILY_2"/>
    <property type="match status" value="1"/>
</dbReference>
<dbReference type="RefSeq" id="WP_038489283.1">
    <property type="nucleotide sequence ID" value="NZ_CP009962.1"/>
</dbReference>
<dbReference type="InterPro" id="IPR009057">
    <property type="entry name" value="Homeodomain-like_sf"/>
</dbReference>
<dbReference type="KEGG" id="care:LT85_2571"/>
<keyword evidence="2" id="KW-0238">DNA-binding</keyword>
<organism evidence="5 6">
    <name type="scientific">Collimonas arenae</name>
    <dbReference type="NCBI Taxonomy" id="279058"/>
    <lineage>
        <taxon>Bacteria</taxon>
        <taxon>Pseudomonadati</taxon>
        <taxon>Pseudomonadota</taxon>
        <taxon>Betaproteobacteria</taxon>
        <taxon>Burkholderiales</taxon>
        <taxon>Oxalobacteraceae</taxon>
        <taxon>Collimonas</taxon>
    </lineage>
</organism>
<dbReference type="OrthoDB" id="6506763at2"/>
<dbReference type="Pfam" id="PF12625">
    <property type="entry name" value="Arabinose_bd"/>
    <property type="match status" value="1"/>
</dbReference>
<dbReference type="Proteomes" id="UP000030302">
    <property type="component" value="Chromosome"/>
</dbReference>
<keyword evidence="6" id="KW-1185">Reference proteome</keyword>
<evidence type="ECO:0000313" key="5">
    <source>
        <dbReference type="EMBL" id="AIY41729.1"/>
    </source>
</evidence>
<dbReference type="Pfam" id="PF12833">
    <property type="entry name" value="HTH_18"/>
    <property type="match status" value="1"/>
</dbReference>
<dbReference type="GO" id="GO:0003700">
    <property type="term" value="F:DNA-binding transcription factor activity"/>
    <property type="evidence" value="ECO:0007669"/>
    <property type="project" value="InterPro"/>
</dbReference>
<proteinExistence type="predicted"/>
<evidence type="ECO:0000256" key="3">
    <source>
        <dbReference type="ARBA" id="ARBA00023163"/>
    </source>
</evidence>
<name>A0A0A1FDJ2_9BURK</name>
<dbReference type="PANTHER" id="PTHR47894:SF4">
    <property type="entry name" value="HTH-TYPE TRANSCRIPTIONAL REGULATOR GADX"/>
    <property type="match status" value="1"/>
</dbReference>
<keyword evidence="3" id="KW-0804">Transcription</keyword>
<dbReference type="GO" id="GO:0000976">
    <property type="term" value="F:transcription cis-regulatory region binding"/>
    <property type="evidence" value="ECO:0007669"/>
    <property type="project" value="TreeGrafter"/>
</dbReference>
<dbReference type="SMART" id="SM00342">
    <property type="entry name" value="HTH_ARAC"/>
    <property type="match status" value="1"/>
</dbReference>
<accession>A0A0A1FDJ2</accession>
<dbReference type="AlphaFoldDB" id="A0A0A1FDJ2"/>
<dbReference type="SUPFAM" id="SSF46689">
    <property type="entry name" value="Homeodomain-like"/>
    <property type="match status" value="1"/>
</dbReference>
<dbReference type="EMBL" id="CP009962">
    <property type="protein sequence ID" value="AIY41729.1"/>
    <property type="molecule type" value="Genomic_DNA"/>
</dbReference>
<dbReference type="Gene3D" id="1.10.10.60">
    <property type="entry name" value="Homeodomain-like"/>
    <property type="match status" value="1"/>
</dbReference>
<evidence type="ECO:0000259" key="4">
    <source>
        <dbReference type="PROSITE" id="PS01124"/>
    </source>
</evidence>
<evidence type="ECO:0000313" key="6">
    <source>
        <dbReference type="Proteomes" id="UP000030302"/>
    </source>
</evidence>
<feature type="domain" description="HTH araC/xylS-type" evidence="4">
    <location>
        <begin position="232"/>
        <end position="330"/>
    </location>
</feature>
<dbReference type="HOGENOM" id="CLU_047522_1_2_4"/>
<dbReference type="InterPro" id="IPR018060">
    <property type="entry name" value="HTH_AraC"/>
</dbReference>
<keyword evidence="1" id="KW-0805">Transcription regulation</keyword>
<evidence type="ECO:0000256" key="2">
    <source>
        <dbReference type="ARBA" id="ARBA00023125"/>
    </source>
</evidence>
<gene>
    <name evidence="5" type="ORF">LT85_2571</name>
</gene>
<dbReference type="InterPro" id="IPR032687">
    <property type="entry name" value="AraC-type_N"/>
</dbReference>